<accession>A0A1I7XCN0</accession>
<evidence type="ECO:0000313" key="2">
    <source>
        <dbReference type="WBParaSite" id="Hba_15285"/>
    </source>
</evidence>
<organism evidence="1 2">
    <name type="scientific">Heterorhabditis bacteriophora</name>
    <name type="common">Entomopathogenic nematode worm</name>
    <dbReference type="NCBI Taxonomy" id="37862"/>
    <lineage>
        <taxon>Eukaryota</taxon>
        <taxon>Metazoa</taxon>
        <taxon>Ecdysozoa</taxon>
        <taxon>Nematoda</taxon>
        <taxon>Chromadorea</taxon>
        <taxon>Rhabditida</taxon>
        <taxon>Rhabditina</taxon>
        <taxon>Rhabditomorpha</taxon>
        <taxon>Strongyloidea</taxon>
        <taxon>Heterorhabditidae</taxon>
        <taxon>Heterorhabditis</taxon>
    </lineage>
</organism>
<sequence>MLIETPYAALILCSFARHETTVVGVREKESKENERCIKRIMQSQHFIHETQSNKLRAAVIPDAICNRRTISHRLNAIRSRTAMLEIAHAV</sequence>
<evidence type="ECO:0000313" key="1">
    <source>
        <dbReference type="Proteomes" id="UP000095283"/>
    </source>
</evidence>
<keyword evidence="1" id="KW-1185">Reference proteome</keyword>
<reference evidence="2" key="1">
    <citation type="submission" date="2016-11" db="UniProtKB">
        <authorList>
            <consortium name="WormBaseParasite"/>
        </authorList>
    </citation>
    <scope>IDENTIFICATION</scope>
</reference>
<proteinExistence type="predicted"/>
<protein>
    <submittedName>
        <fullName evidence="2">HTH_Tnp_Tc3_1 domain-containing protein</fullName>
    </submittedName>
</protein>
<dbReference type="Proteomes" id="UP000095283">
    <property type="component" value="Unplaced"/>
</dbReference>
<dbReference type="AlphaFoldDB" id="A0A1I7XCN0"/>
<dbReference type="WBParaSite" id="Hba_15285">
    <property type="protein sequence ID" value="Hba_15285"/>
    <property type="gene ID" value="Hba_15285"/>
</dbReference>
<name>A0A1I7XCN0_HETBA</name>